<keyword evidence="4" id="KW-1185">Reference proteome</keyword>
<gene>
    <name evidence="3" type="ORF">BB560_006761</name>
</gene>
<dbReference type="AlphaFoldDB" id="A0A2T9Y1X1"/>
<dbReference type="SUPFAM" id="SSF52096">
    <property type="entry name" value="ClpP/crotonase"/>
    <property type="match status" value="1"/>
</dbReference>
<evidence type="ECO:0000313" key="3">
    <source>
        <dbReference type="EMBL" id="PVU86313.1"/>
    </source>
</evidence>
<evidence type="ECO:0000256" key="2">
    <source>
        <dbReference type="RuleBase" id="RU003707"/>
    </source>
</evidence>
<dbReference type="Pfam" id="PF00378">
    <property type="entry name" value="ECH_1"/>
    <property type="match status" value="1"/>
</dbReference>
<dbReference type="PANTHER" id="PTHR11941:SF54">
    <property type="entry name" value="ENOYL-COA HYDRATASE, MITOCHONDRIAL"/>
    <property type="match status" value="1"/>
</dbReference>
<comment type="caution">
    <text evidence="3">The sequence shown here is derived from an EMBL/GenBank/DDBJ whole genome shotgun (WGS) entry which is preliminary data.</text>
</comment>
<dbReference type="FunFam" id="3.90.226.10:FF:000019">
    <property type="entry name" value="Enoyl-CoA hydratase, mitochondrial"/>
    <property type="match status" value="1"/>
</dbReference>
<name>A0A2T9Y1X1_9FUNG</name>
<dbReference type="GO" id="GO:0005739">
    <property type="term" value="C:mitochondrion"/>
    <property type="evidence" value="ECO:0007669"/>
    <property type="project" value="TreeGrafter"/>
</dbReference>
<dbReference type="GO" id="GO:0003824">
    <property type="term" value="F:catalytic activity"/>
    <property type="evidence" value="ECO:0007669"/>
    <property type="project" value="InterPro"/>
</dbReference>
<organism evidence="3 4">
    <name type="scientific">Smittium megazygosporum</name>
    <dbReference type="NCBI Taxonomy" id="133381"/>
    <lineage>
        <taxon>Eukaryota</taxon>
        <taxon>Fungi</taxon>
        <taxon>Fungi incertae sedis</taxon>
        <taxon>Zoopagomycota</taxon>
        <taxon>Kickxellomycotina</taxon>
        <taxon>Harpellomycetes</taxon>
        <taxon>Harpellales</taxon>
        <taxon>Legeriomycetaceae</taxon>
        <taxon>Smittium</taxon>
    </lineage>
</organism>
<evidence type="ECO:0000313" key="4">
    <source>
        <dbReference type="Proteomes" id="UP000245609"/>
    </source>
</evidence>
<dbReference type="CDD" id="cd06558">
    <property type="entry name" value="crotonase-like"/>
    <property type="match status" value="1"/>
</dbReference>
<dbReference type="Proteomes" id="UP000245609">
    <property type="component" value="Unassembled WGS sequence"/>
</dbReference>
<dbReference type="PANTHER" id="PTHR11941">
    <property type="entry name" value="ENOYL-COA HYDRATASE-RELATED"/>
    <property type="match status" value="1"/>
</dbReference>
<comment type="similarity">
    <text evidence="1 2">Belongs to the enoyl-CoA hydratase/isomerase family.</text>
</comment>
<dbReference type="InterPro" id="IPR001753">
    <property type="entry name" value="Enoyl-CoA_hydra/iso"/>
</dbReference>
<reference evidence="3 4" key="1">
    <citation type="journal article" date="2018" name="MBio">
        <title>Comparative Genomics Reveals the Core Gene Toolbox for the Fungus-Insect Symbiosis.</title>
        <authorList>
            <person name="Wang Y."/>
            <person name="Stata M."/>
            <person name="Wang W."/>
            <person name="Stajich J.E."/>
            <person name="White M.M."/>
            <person name="Moncalvo J.M."/>
        </authorList>
    </citation>
    <scope>NUCLEOTIDE SEQUENCE [LARGE SCALE GENOMIC DNA]</scope>
    <source>
        <strain evidence="3 4">SC-DP-2</strain>
    </source>
</reference>
<dbReference type="OrthoDB" id="2018133at2759"/>
<evidence type="ECO:0000256" key="1">
    <source>
        <dbReference type="ARBA" id="ARBA00005254"/>
    </source>
</evidence>
<dbReference type="InterPro" id="IPR018376">
    <property type="entry name" value="Enoyl-CoA_hyd/isom_CS"/>
</dbReference>
<dbReference type="EMBL" id="MBFS01003505">
    <property type="protein sequence ID" value="PVU86313.1"/>
    <property type="molecule type" value="Genomic_DNA"/>
</dbReference>
<proteinExistence type="inferred from homology"/>
<accession>A0A2T9Y1X1</accession>
<dbReference type="STRING" id="133381.A0A2T9Y1X1"/>
<protein>
    <recommendedName>
        <fullName evidence="5">Enoyl-CoA hydratase</fullName>
    </recommendedName>
</protein>
<dbReference type="GO" id="GO:0006635">
    <property type="term" value="P:fatty acid beta-oxidation"/>
    <property type="evidence" value="ECO:0007669"/>
    <property type="project" value="TreeGrafter"/>
</dbReference>
<dbReference type="InterPro" id="IPR029045">
    <property type="entry name" value="ClpP/crotonase-like_dom_sf"/>
</dbReference>
<dbReference type="PROSITE" id="PS00166">
    <property type="entry name" value="ENOYL_COA_HYDRATASE"/>
    <property type="match status" value="1"/>
</dbReference>
<evidence type="ECO:0008006" key="5">
    <source>
        <dbReference type="Google" id="ProtNLM"/>
    </source>
</evidence>
<sequence>MSNPLPLRLPPDVAVSVQSQFYSGMLLLPPDITDETSIFYKQIKPFDKKNYFRRFSLLFLFAFEPKMSPTKYEMIIVSTDGPVGIIRLNRPDALNALCRQLTTEVLQALKAFDTDRQIGAIVITGSDRAFAAGADIKEMYQKKLSDILNEDVLNWASEISSIRKPIIAAVNGYAFGGGCELAMMCDIIYAGEKAVFGQPEINLGVIPGAGGTQRLVKAVGKSKAMEICLTGNVNLRAQEAYAAGLVSGVYPVDKVFSHAVSVAKKISQQSQPAIAMIKSAINECKSPLHILTIEHY</sequence>
<dbReference type="Gene3D" id="3.90.226.10">
    <property type="entry name" value="2-enoyl-CoA Hydratase, Chain A, domain 1"/>
    <property type="match status" value="1"/>
</dbReference>